<dbReference type="PROSITE" id="PS51352">
    <property type="entry name" value="THIOREDOXIN_2"/>
    <property type="match status" value="1"/>
</dbReference>
<dbReference type="RefSeq" id="WP_138319138.1">
    <property type="nucleotide sequence ID" value="NZ_VCBC01000005.1"/>
</dbReference>
<feature type="domain" description="Thioredoxin" evidence="1">
    <location>
        <begin position="36"/>
        <end position="171"/>
    </location>
</feature>
<protein>
    <submittedName>
        <fullName evidence="2">TlpA family protein disulfide reductase</fullName>
    </submittedName>
</protein>
<dbReference type="InterPro" id="IPR036249">
    <property type="entry name" value="Thioredoxin-like_sf"/>
</dbReference>
<name>A0A5R9ILV9_9GAMM</name>
<organism evidence="2 3">
    <name type="scientific">Thalassotalea litorea</name>
    <dbReference type="NCBI Taxonomy" id="2020715"/>
    <lineage>
        <taxon>Bacteria</taxon>
        <taxon>Pseudomonadati</taxon>
        <taxon>Pseudomonadota</taxon>
        <taxon>Gammaproteobacteria</taxon>
        <taxon>Alteromonadales</taxon>
        <taxon>Colwelliaceae</taxon>
        <taxon>Thalassotalea</taxon>
    </lineage>
</organism>
<comment type="caution">
    <text evidence="2">The sequence shown here is derived from an EMBL/GenBank/DDBJ whole genome shotgun (WGS) entry which is preliminary data.</text>
</comment>
<dbReference type="AlphaFoldDB" id="A0A5R9ILV9"/>
<dbReference type="InterPro" id="IPR050553">
    <property type="entry name" value="Thioredoxin_ResA/DsbE_sf"/>
</dbReference>
<dbReference type="InterPro" id="IPR013766">
    <property type="entry name" value="Thioredoxin_domain"/>
</dbReference>
<dbReference type="Gene3D" id="3.40.30.10">
    <property type="entry name" value="Glutaredoxin"/>
    <property type="match status" value="1"/>
</dbReference>
<dbReference type="PANTHER" id="PTHR42852:SF17">
    <property type="entry name" value="THIOREDOXIN-LIKE PROTEIN HI_1115"/>
    <property type="match status" value="1"/>
</dbReference>
<dbReference type="GO" id="GO:0016491">
    <property type="term" value="F:oxidoreductase activity"/>
    <property type="evidence" value="ECO:0007669"/>
    <property type="project" value="InterPro"/>
</dbReference>
<evidence type="ECO:0000313" key="2">
    <source>
        <dbReference type="EMBL" id="TLU66262.1"/>
    </source>
</evidence>
<gene>
    <name evidence="2" type="ORF">FE810_06055</name>
</gene>
<sequence>MSTFIQIIKSLLLQALIIVIVFNGVSALRESGMLSSWQKQEAPDFHLTSVNSKIINLNDAMGTEKTVLYFFAPWCSVCKYSIGNLQALYESHPGEQVQVYAIALDFVEPLEVEEFVAGLDLTMPILLGNEALKQAYQVSAYPSYYVLDQNQQVVHRSMGYSTELGLILRTL</sequence>
<accession>A0A5R9ILV9</accession>
<proteinExistence type="predicted"/>
<dbReference type="EMBL" id="VCBC01000005">
    <property type="protein sequence ID" value="TLU66262.1"/>
    <property type="molecule type" value="Genomic_DNA"/>
</dbReference>
<dbReference type="PANTHER" id="PTHR42852">
    <property type="entry name" value="THIOL:DISULFIDE INTERCHANGE PROTEIN DSBE"/>
    <property type="match status" value="1"/>
</dbReference>
<dbReference type="OrthoDB" id="9796554at2"/>
<dbReference type="InterPro" id="IPR000866">
    <property type="entry name" value="AhpC/TSA"/>
</dbReference>
<reference evidence="2 3" key="1">
    <citation type="submission" date="2019-05" db="EMBL/GenBank/DDBJ databases">
        <title>Genome sequences of Thalassotalea litorea 1K03283.</title>
        <authorList>
            <person name="Zhang D."/>
        </authorList>
    </citation>
    <scope>NUCLEOTIDE SEQUENCE [LARGE SCALE GENOMIC DNA]</scope>
    <source>
        <strain evidence="2 3">MCCC 1K03283</strain>
    </source>
</reference>
<dbReference type="GO" id="GO:0016209">
    <property type="term" value="F:antioxidant activity"/>
    <property type="evidence" value="ECO:0007669"/>
    <property type="project" value="InterPro"/>
</dbReference>
<evidence type="ECO:0000259" key="1">
    <source>
        <dbReference type="PROSITE" id="PS51352"/>
    </source>
</evidence>
<evidence type="ECO:0000313" key="3">
    <source>
        <dbReference type="Proteomes" id="UP000307790"/>
    </source>
</evidence>
<dbReference type="CDD" id="cd02966">
    <property type="entry name" value="TlpA_like_family"/>
    <property type="match status" value="1"/>
</dbReference>
<dbReference type="Proteomes" id="UP000307790">
    <property type="component" value="Unassembled WGS sequence"/>
</dbReference>
<dbReference type="SUPFAM" id="SSF52833">
    <property type="entry name" value="Thioredoxin-like"/>
    <property type="match status" value="1"/>
</dbReference>
<keyword evidence="3" id="KW-1185">Reference proteome</keyword>
<dbReference type="Pfam" id="PF00578">
    <property type="entry name" value="AhpC-TSA"/>
    <property type="match status" value="1"/>
</dbReference>